<feature type="chain" id="PRO_5045930672" description="Secreted protein" evidence="1">
    <location>
        <begin position="30"/>
        <end position="74"/>
    </location>
</feature>
<keyword evidence="1" id="KW-0732">Signal</keyword>
<comment type="caution">
    <text evidence="2">The sequence shown here is derived from an EMBL/GenBank/DDBJ whole genome shotgun (WGS) entry which is preliminary data.</text>
</comment>
<evidence type="ECO:0000256" key="1">
    <source>
        <dbReference type="SAM" id="SignalP"/>
    </source>
</evidence>
<evidence type="ECO:0008006" key="4">
    <source>
        <dbReference type="Google" id="ProtNLM"/>
    </source>
</evidence>
<proteinExistence type="predicted"/>
<dbReference type="EMBL" id="JBIBSM010000003">
    <property type="protein sequence ID" value="MFF8276083.1"/>
    <property type="molecule type" value="Genomic_DNA"/>
</dbReference>
<feature type="signal peptide" evidence="1">
    <location>
        <begin position="1"/>
        <end position="29"/>
    </location>
</feature>
<name>A0ABW6Y8E4_9ACTN</name>
<accession>A0ABW6Y8E4</accession>
<organism evidence="2 3">
    <name type="scientific">Streptomyces lateritius</name>
    <dbReference type="NCBI Taxonomy" id="67313"/>
    <lineage>
        <taxon>Bacteria</taxon>
        <taxon>Bacillati</taxon>
        <taxon>Actinomycetota</taxon>
        <taxon>Actinomycetes</taxon>
        <taxon>Kitasatosporales</taxon>
        <taxon>Streptomycetaceae</taxon>
        <taxon>Streptomyces</taxon>
    </lineage>
</organism>
<protein>
    <recommendedName>
        <fullName evidence="4">Secreted protein</fullName>
    </recommendedName>
</protein>
<sequence length="74" mass="7292">MKKRSMLAIASLAAGVVTALVTPPPHATAADHGTIGGGTTGLLQNDTALGTLAEEAGQIVTESALQTPNIEGLA</sequence>
<evidence type="ECO:0000313" key="2">
    <source>
        <dbReference type="EMBL" id="MFF8276083.1"/>
    </source>
</evidence>
<gene>
    <name evidence="2" type="ORF">ACF05T_08230</name>
</gene>
<dbReference type="Proteomes" id="UP001603013">
    <property type="component" value="Unassembled WGS sequence"/>
</dbReference>
<evidence type="ECO:0000313" key="3">
    <source>
        <dbReference type="Proteomes" id="UP001603013"/>
    </source>
</evidence>
<reference evidence="2 3" key="1">
    <citation type="submission" date="2024-10" db="EMBL/GenBank/DDBJ databases">
        <title>The Natural Products Discovery Center: Release of the First 8490 Sequenced Strains for Exploring Actinobacteria Biosynthetic Diversity.</title>
        <authorList>
            <person name="Kalkreuter E."/>
            <person name="Kautsar S.A."/>
            <person name="Yang D."/>
            <person name="Bader C.D."/>
            <person name="Teijaro C.N."/>
            <person name="Fluegel L."/>
            <person name="Davis C.M."/>
            <person name="Simpson J.R."/>
            <person name="Lauterbach L."/>
            <person name="Steele A.D."/>
            <person name="Gui C."/>
            <person name="Meng S."/>
            <person name="Li G."/>
            <person name="Viehrig K."/>
            <person name="Ye F."/>
            <person name="Su P."/>
            <person name="Kiefer A.F."/>
            <person name="Nichols A."/>
            <person name="Cepeda A.J."/>
            <person name="Yan W."/>
            <person name="Fan B."/>
            <person name="Jiang Y."/>
            <person name="Adhikari A."/>
            <person name="Zheng C.-J."/>
            <person name="Schuster L."/>
            <person name="Cowan T.M."/>
            <person name="Smanski M.J."/>
            <person name="Chevrette M.G."/>
            <person name="De Carvalho L.P.S."/>
            <person name="Shen B."/>
        </authorList>
    </citation>
    <scope>NUCLEOTIDE SEQUENCE [LARGE SCALE GENOMIC DNA]</scope>
    <source>
        <strain evidence="2 3">NPDC015755</strain>
    </source>
</reference>
<keyword evidence="3" id="KW-1185">Reference proteome</keyword>
<dbReference type="RefSeq" id="WP_391933658.1">
    <property type="nucleotide sequence ID" value="NZ_JBIBSM010000003.1"/>
</dbReference>